<dbReference type="OrthoDB" id="5573882at2759"/>
<dbReference type="Proteomes" id="UP000603453">
    <property type="component" value="Unassembled WGS sequence"/>
</dbReference>
<name>A0A8H7V299_9FUNG</name>
<keyword evidence="2" id="KW-1185">Reference proteome</keyword>
<comment type="caution">
    <text evidence="1">The sequence shown here is derived from an EMBL/GenBank/DDBJ whole genome shotgun (WGS) entry which is preliminary data.</text>
</comment>
<accession>A0A8H7V299</accession>
<evidence type="ECO:0000313" key="2">
    <source>
        <dbReference type="Proteomes" id="UP000603453"/>
    </source>
</evidence>
<dbReference type="AlphaFoldDB" id="A0A8H7V299"/>
<protein>
    <submittedName>
        <fullName evidence="1">Uncharacterized protein</fullName>
    </submittedName>
</protein>
<proteinExistence type="predicted"/>
<evidence type="ECO:0000313" key="1">
    <source>
        <dbReference type="EMBL" id="KAG2207516.1"/>
    </source>
</evidence>
<reference evidence="1" key="1">
    <citation type="submission" date="2020-12" db="EMBL/GenBank/DDBJ databases">
        <title>Metabolic potential, ecology and presence of endohyphal bacteria is reflected in genomic diversity of Mucoromycotina.</title>
        <authorList>
            <person name="Muszewska A."/>
            <person name="Okrasinska A."/>
            <person name="Steczkiewicz K."/>
            <person name="Drgas O."/>
            <person name="Orlowska M."/>
            <person name="Perlinska-Lenart U."/>
            <person name="Aleksandrzak-Piekarczyk T."/>
            <person name="Szatraj K."/>
            <person name="Zielenkiewicz U."/>
            <person name="Pilsyk S."/>
            <person name="Malc E."/>
            <person name="Mieczkowski P."/>
            <person name="Kruszewska J.S."/>
            <person name="Biernat P."/>
            <person name="Pawlowska J."/>
        </authorList>
    </citation>
    <scope>NUCLEOTIDE SEQUENCE</scope>
    <source>
        <strain evidence="1">WA0000017839</strain>
    </source>
</reference>
<dbReference type="EMBL" id="JAEPRD010000024">
    <property type="protein sequence ID" value="KAG2207516.1"/>
    <property type="molecule type" value="Genomic_DNA"/>
</dbReference>
<gene>
    <name evidence="1" type="ORF">INT47_004266</name>
</gene>
<sequence>MSQLVDIAVSSIPIDCYDAGNGTEQDNCSSLSTSSSSSESSLSSLFSHYMEDDNIITSNNSSSMSTEVLSDILCDHYVQTQMNPSSSDSVIMDVPLETFRMFEAPNSTTNNTTNNATSLYENYWITLDDEQAAKEWKLIETKHPNELKEEIVVKIVEEKQVTQEEDLIACHARDIRANAAYLRMIVAEVNMMRSQKIVGPLRPRRVLPKRLDKFMHRPSPLQITVA</sequence>
<organism evidence="1 2">
    <name type="scientific">Mucor saturninus</name>
    <dbReference type="NCBI Taxonomy" id="64648"/>
    <lineage>
        <taxon>Eukaryota</taxon>
        <taxon>Fungi</taxon>
        <taxon>Fungi incertae sedis</taxon>
        <taxon>Mucoromycota</taxon>
        <taxon>Mucoromycotina</taxon>
        <taxon>Mucoromycetes</taxon>
        <taxon>Mucorales</taxon>
        <taxon>Mucorineae</taxon>
        <taxon>Mucoraceae</taxon>
        <taxon>Mucor</taxon>
    </lineage>
</organism>